<sequence length="143" mass="15872">MLKTLTTLHTPELLHVLASMGHGDDIAIVDAHFPAVSMAQRIVRLDAAPAPEVLRACLQLMPLDTFVEQPALRMEMVGQPSDVPEVQQLFQQEIDAAEGRSWPMGQLERFEFYERSREAYAIVATGEQRPYGCILLKKGVVGA</sequence>
<dbReference type="PANTHER" id="PTHR31690">
    <property type="entry name" value="FUCOSE MUTAROTASE"/>
    <property type="match status" value="1"/>
</dbReference>
<reference evidence="5" key="1">
    <citation type="journal article" date="2019" name="Int. J. Syst. Evol. Microbiol.">
        <title>The Global Catalogue of Microorganisms (GCM) 10K type strain sequencing project: providing services to taxonomists for standard genome sequencing and annotation.</title>
        <authorList>
            <consortium name="The Broad Institute Genomics Platform"/>
            <consortium name="The Broad Institute Genome Sequencing Center for Infectious Disease"/>
            <person name="Wu L."/>
            <person name="Ma J."/>
        </authorList>
    </citation>
    <scope>NUCLEOTIDE SEQUENCE [LARGE SCALE GENOMIC DNA]</scope>
    <source>
        <strain evidence="5">CECT 8472</strain>
    </source>
</reference>
<dbReference type="PANTHER" id="PTHR31690:SF4">
    <property type="entry name" value="FUCOSE MUTAROTASE"/>
    <property type="match status" value="1"/>
</dbReference>
<comment type="catalytic activity">
    <reaction evidence="1">
        <text>beta-D-ribopyranose = beta-D-ribofuranose</text>
        <dbReference type="Rhea" id="RHEA:25432"/>
        <dbReference type="ChEBI" id="CHEBI:27476"/>
        <dbReference type="ChEBI" id="CHEBI:47002"/>
        <dbReference type="EC" id="5.4.99.62"/>
    </reaction>
</comment>
<dbReference type="InterPro" id="IPR050443">
    <property type="entry name" value="RbsD/FucU_mutarotase"/>
</dbReference>
<evidence type="ECO:0000313" key="4">
    <source>
        <dbReference type="EMBL" id="MFC4350269.1"/>
    </source>
</evidence>
<proteinExistence type="predicted"/>
<protein>
    <submittedName>
        <fullName evidence="4">RbsD/FucU family protein</fullName>
    </submittedName>
</protein>
<dbReference type="InterPro" id="IPR007721">
    <property type="entry name" value="RbsD_FucU"/>
</dbReference>
<evidence type="ECO:0000256" key="2">
    <source>
        <dbReference type="ARBA" id="ARBA00023235"/>
    </source>
</evidence>
<evidence type="ECO:0000256" key="1">
    <source>
        <dbReference type="ARBA" id="ARBA00000223"/>
    </source>
</evidence>
<name>A0ABV8UID8_9PROT</name>
<accession>A0ABV8UID8</accession>
<dbReference type="EMBL" id="JBHSCW010000001">
    <property type="protein sequence ID" value="MFC4350269.1"/>
    <property type="molecule type" value="Genomic_DNA"/>
</dbReference>
<dbReference type="InterPro" id="IPR023750">
    <property type="entry name" value="RbsD-like_sf"/>
</dbReference>
<dbReference type="Proteomes" id="UP001595799">
    <property type="component" value="Unassembled WGS sequence"/>
</dbReference>
<keyword evidence="5" id="KW-1185">Reference proteome</keyword>
<dbReference type="Pfam" id="PF05025">
    <property type="entry name" value="RbsD_FucU"/>
    <property type="match status" value="1"/>
</dbReference>
<gene>
    <name evidence="4" type="ORF">ACFOW6_01805</name>
</gene>
<evidence type="ECO:0000256" key="3">
    <source>
        <dbReference type="ARBA" id="ARBA00036324"/>
    </source>
</evidence>
<organism evidence="4 5">
    <name type="scientific">Fodinicurvata halophila</name>
    <dbReference type="NCBI Taxonomy" id="1419723"/>
    <lineage>
        <taxon>Bacteria</taxon>
        <taxon>Pseudomonadati</taxon>
        <taxon>Pseudomonadota</taxon>
        <taxon>Alphaproteobacteria</taxon>
        <taxon>Rhodospirillales</taxon>
        <taxon>Rhodovibrionaceae</taxon>
        <taxon>Fodinicurvata</taxon>
    </lineage>
</organism>
<dbReference type="RefSeq" id="WP_382420546.1">
    <property type="nucleotide sequence ID" value="NZ_JBHSCW010000001.1"/>
</dbReference>
<comment type="caution">
    <text evidence="4">The sequence shown here is derived from an EMBL/GenBank/DDBJ whole genome shotgun (WGS) entry which is preliminary data.</text>
</comment>
<comment type="catalytic activity">
    <reaction evidence="3">
        <text>alpha-L-fucose = beta-L-fucose</text>
        <dbReference type="Rhea" id="RHEA:25580"/>
        <dbReference type="ChEBI" id="CHEBI:42548"/>
        <dbReference type="ChEBI" id="CHEBI:42589"/>
        <dbReference type="EC" id="5.1.3.29"/>
    </reaction>
</comment>
<keyword evidence="2" id="KW-0413">Isomerase</keyword>
<dbReference type="SUPFAM" id="SSF102546">
    <property type="entry name" value="RbsD-like"/>
    <property type="match status" value="1"/>
</dbReference>
<dbReference type="Gene3D" id="3.40.1650.10">
    <property type="entry name" value="RbsD-like domain"/>
    <property type="match status" value="1"/>
</dbReference>
<evidence type="ECO:0000313" key="5">
    <source>
        <dbReference type="Proteomes" id="UP001595799"/>
    </source>
</evidence>